<dbReference type="PANTHER" id="PTHR30629">
    <property type="entry name" value="PROPHAGE INTEGRASE"/>
    <property type="match status" value="1"/>
</dbReference>
<accession>A0A842AGG8</accession>
<dbReference type="InterPro" id="IPR013762">
    <property type="entry name" value="Integrase-like_cat_sf"/>
</dbReference>
<evidence type="ECO:0000259" key="6">
    <source>
        <dbReference type="PROSITE" id="PS51898"/>
    </source>
</evidence>
<dbReference type="EMBL" id="JAARSH010000002">
    <property type="protein sequence ID" value="MBC1615365.1"/>
    <property type="molecule type" value="Genomic_DNA"/>
</dbReference>
<dbReference type="Pfam" id="PF00589">
    <property type="entry name" value="Phage_integrase"/>
    <property type="match status" value="1"/>
</dbReference>
<reference evidence="8 9" key="1">
    <citation type="submission" date="2020-03" db="EMBL/GenBank/DDBJ databases">
        <title>Soil Listeria distribution.</title>
        <authorList>
            <person name="Liao J."/>
            <person name="Wiedmann M."/>
        </authorList>
    </citation>
    <scope>NUCLEOTIDE SEQUENCE [LARGE SCALE GENOMIC DNA]</scope>
    <source>
        <strain evidence="8 9">FSL L7-1299</strain>
    </source>
</reference>
<dbReference type="Pfam" id="PF14659">
    <property type="entry name" value="Phage_int_SAM_3"/>
    <property type="match status" value="1"/>
</dbReference>
<dbReference type="GO" id="GO:0015074">
    <property type="term" value="P:DNA integration"/>
    <property type="evidence" value="ECO:0007669"/>
    <property type="project" value="UniProtKB-KW"/>
</dbReference>
<organism evidence="8 9">
    <name type="scientific">Listeria booriae</name>
    <dbReference type="NCBI Taxonomy" id="1552123"/>
    <lineage>
        <taxon>Bacteria</taxon>
        <taxon>Bacillati</taxon>
        <taxon>Bacillota</taxon>
        <taxon>Bacilli</taxon>
        <taxon>Bacillales</taxon>
        <taxon>Listeriaceae</taxon>
        <taxon>Listeria</taxon>
    </lineage>
</organism>
<gene>
    <name evidence="8" type="ORF">HB904_04150</name>
</gene>
<evidence type="ECO:0000259" key="7">
    <source>
        <dbReference type="PROSITE" id="PS51900"/>
    </source>
</evidence>
<dbReference type="InterPro" id="IPR044068">
    <property type="entry name" value="CB"/>
</dbReference>
<proteinExistence type="inferred from homology"/>
<evidence type="ECO:0000256" key="3">
    <source>
        <dbReference type="ARBA" id="ARBA00023125"/>
    </source>
</evidence>
<dbReference type="InterPro" id="IPR011010">
    <property type="entry name" value="DNA_brk_join_enz"/>
</dbReference>
<dbReference type="CDD" id="cd01189">
    <property type="entry name" value="INT_ICEBs1_C_like"/>
    <property type="match status" value="1"/>
</dbReference>
<dbReference type="AlphaFoldDB" id="A0A842AGG8"/>
<evidence type="ECO:0000256" key="5">
    <source>
        <dbReference type="PROSITE-ProRule" id="PRU01248"/>
    </source>
</evidence>
<dbReference type="InterPro" id="IPR050808">
    <property type="entry name" value="Phage_Integrase"/>
</dbReference>
<feature type="domain" description="Core-binding (CB)" evidence="7">
    <location>
        <begin position="64"/>
        <end position="156"/>
    </location>
</feature>
<evidence type="ECO:0000313" key="8">
    <source>
        <dbReference type="EMBL" id="MBC1615365.1"/>
    </source>
</evidence>
<dbReference type="PANTHER" id="PTHR30629:SF2">
    <property type="entry name" value="PROPHAGE INTEGRASE INTS-RELATED"/>
    <property type="match status" value="1"/>
</dbReference>
<dbReference type="GO" id="GO:0006310">
    <property type="term" value="P:DNA recombination"/>
    <property type="evidence" value="ECO:0007669"/>
    <property type="project" value="UniProtKB-KW"/>
</dbReference>
<dbReference type="PROSITE" id="PS51900">
    <property type="entry name" value="CB"/>
    <property type="match status" value="1"/>
</dbReference>
<dbReference type="SUPFAM" id="SSF56349">
    <property type="entry name" value="DNA breaking-rejoining enzymes"/>
    <property type="match status" value="1"/>
</dbReference>
<comment type="caution">
    <text evidence="8">The sequence shown here is derived from an EMBL/GenBank/DDBJ whole genome shotgun (WGS) entry which is preliminary data.</text>
</comment>
<dbReference type="RefSeq" id="WP_185434259.1">
    <property type="nucleotide sequence ID" value="NZ_JAARSH010000002.1"/>
</dbReference>
<keyword evidence="4" id="KW-0233">DNA recombination</keyword>
<dbReference type="Proteomes" id="UP000574104">
    <property type="component" value="Unassembled WGS sequence"/>
</dbReference>
<dbReference type="Gene3D" id="1.10.150.130">
    <property type="match status" value="1"/>
</dbReference>
<dbReference type="InterPro" id="IPR002104">
    <property type="entry name" value="Integrase_catalytic"/>
</dbReference>
<keyword evidence="3 5" id="KW-0238">DNA-binding</keyword>
<evidence type="ECO:0000256" key="2">
    <source>
        <dbReference type="ARBA" id="ARBA00022908"/>
    </source>
</evidence>
<dbReference type="Gene3D" id="1.10.443.10">
    <property type="entry name" value="Intergrase catalytic core"/>
    <property type="match status" value="1"/>
</dbReference>
<protein>
    <submittedName>
        <fullName evidence="8">Site-specific integrase</fullName>
    </submittedName>
</protein>
<name>A0A842AGG8_9LIST</name>
<evidence type="ECO:0000256" key="4">
    <source>
        <dbReference type="ARBA" id="ARBA00023172"/>
    </source>
</evidence>
<keyword evidence="2" id="KW-0229">DNA integration</keyword>
<comment type="similarity">
    <text evidence="1">Belongs to the 'phage' integrase family.</text>
</comment>
<dbReference type="GO" id="GO:0003677">
    <property type="term" value="F:DNA binding"/>
    <property type="evidence" value="ECO:0007669"/>
    <property type="project" value="UniProtKB-UniRule"/>
</dbReference>
<evidence type="ECO:0000313" key="9">
    <source>
        <dbReference type="Proteomes" id="UP000574104"/>
    </source>
</evidence>
<dbReference type="InterPro" id="IPR004107">
    <property type="entry name" value="Integrase_SAM-like_N"/>
</dbReference>
<dbReference type="PROSITE" id="PS51898">
    <property type="entry name" value="TYR_RECOMBINASE"/>
    <property type="match status" value="1"/>
</dbReference>
<dbReference type="InterPro" id="IPR010998">
    <property type="entry name" value="Integrase_recombinase_N"/>
</dbReference>
<feature type="domain" description="Tyr recombinase" evidence="6">
    <location>
        <begin position="177"/>
        <end position="423"/>
    </location>
</feature>
<evidence type="ECO:0000256" key="1">
    <source>
        <dbReference type="ARBA" id="ARBA00008857"/>
    </source>
</evidence>
<sequence>MFGSLEKRGKKFRMRVTIGYNEAGNPIRKSRMSKATDKTSAKKELALYISELEANNYHTPEKITFKDFMYNEWLPKHAQKNLTYDTWHNYQITLEKRILPTLGSMQLDSIKTMHIVNLINDLQADDMRKDDKKGKLSANTIRNIYKALKSVLNTAVEWNILLKNPADGVKLPVAKRKKMSVYDEKEVADLYRALSDEEFEMQLLVTLALSTGAREGEIAALEFKHINFDLNEITFEHTIVEQKGIGVTLKETTKTGNDKTLTIPDELSRMLKKHYLEKSQDIIFLLMDHYPDIIDLKLIDAIQSKKTTFKKIASVMNKIKLAGTKEQIDWQFPNHFFLFSDKNGKPRRPDSLGKRWTRFLTRNDLKVIRFHDLRHTSATLLINAGVHSKVIQERLGHTKITTTMDIYGHVLKKADETAAKHFDSYIKFKD</sequence>